<feature type="region of interest" description="Disordered" evidence="5">
    <location>
        <begin position="65"/>
        <end position="91"/>
    </location>
</feature>
<dbReference type="GO" id="GO:0008270">
    <property type="term" value="F:zinc ion binding"/>
    <property type="evidence" value="ECO:0007669"/>
    <property type="project" value="UniProtKB-KW"/>
</dbReference>
<dbReference type="VEuPathDB" id="FungiDB:VP01_1607g1"/>
<dbReference type="InterPro" id="IPR001841">
    <property type="entry name" value="Znf_RING"/>
</dbReference>
<gene>
    <name evidence="8" type="ORF">VP01_1607g1</name>
</gene>
<evidence type="ECO:0000259" key="7">
    <source>
        <dbReference type="PROSITE" id="PS50089"/>
    </source>
</evidence>
<sequence>MGRQASQAQNNGKPKKACGKYWVFIVFCQFDLFFLPEQHDSMRSSRKACRFPLINVTNEERVSKGKRTSLAHVTRSPGRSDTDGVTGGQSSSIMHNPAKVLMAMHEPPISEGRFRGDIATKRPHDTCLDAATEAMSPRSVHVTLLGTYGIGLELDERRSQVADVTRLRTSYKMSQEVLSLGSRTPGTCLNNLSGRGNRGDIATKRPHDTCLDAARAPLQLVVSKPRACRAPHRHWGGTKFAVSPRWVQIDAFSKSNEWVVAEELRVKTGVQICRPKTICLGALQLMIYNFVIPNLSGFTAPWKYKTCVSAPWSEVLISTPLPSAELTSYGEIFSFHMVHRILCTDLSICLCCQQLNGEFLGITTAIEQELVGVAGPAQHLPESAGTTLDQSLSCPQPIVVDQRRAWGPNAAADVASSVSGARSESSHPDDVLIDMPREGKSLSHLAELSSYYSALGCLLTFGYRGRQLRLTMKIKQMTLGKIIIWPINLLDILLSTRGLVELKQEVVSSPSESVPVWDCKHGFHVACINRWINHRWTSSSDPIQCPLCQVNLTKNQVPAAQTLPGPDLQARAALTVRSAQRGLLEFSNYPVLSPGWTVGRLALLVFFFFFLNLPYLISRGEYWFNHRIPGPIIVAWNRHRAMSVVVSKPFTGSICHASGSEGPSSSSPICCYGRLKRMREKEMKIELTFKNGKAIIEVRKYRRARLILIIDKERKKEWNKLEKEKLHTGDREHKAGELNVSERFGAHIQSSFKVISFNITCPFPVYMTFTKLIIFISSSMTNLNCDRLLGQGLFILIKQSVEPNQKAMRLAEMSKTRTYAGRNETATWKRKKSVVLFRYMTLDSEPRHIVISCRSFVASRYPIRACDNGHIIEAPNNQEIVCGVNSWLASKMIHRPTIWKEFYQSNLVPKVQNQTSNQNNSKYIQGPQVIRQREFDSKFIADWIHAWEAIQFAEAHDWKLAINTKLENLQHKSVWRRTTMFSHFCQSVSPT</sequence>
<evidence type="ECO:0000256" key="5">
    <source>
        <dbReference type="SAM" id="MobiDB-lite"/>
    </source>
</evidence>
<dbReference type="SUPFAM" id="SSF57850">
    <property type="entry name" value="RING/U-box"/>
    <property type="match status" value="1"/>
</dbReference>
<dbReference type="OrthoDB" id="8062037at2759"/>
<keyword evidence="6" id="KW-0472">Membrane</keyword>
<dbReference type="PROSITE" id="PS50089">
    <property type="entry name" value="ZF_RING_2"/>
    <property type="match status" value="1"/>
</dbReference>
<dbReference type="Proteomes" id="UP000037035">
    <property type="component" value="Unassembled WGS sequence"/>
</dbReference>
<dbReference type="Pfam" id="PF00097">
    <property type="entry name" value="zf-C3HC4"/>
    <property type="match status" value="1"/>
</dbReference>
<feature type="transmembrane region" description="Helical" evidence="6">
    <location>
        <begin position="598"/>
        <end position="617"/>
    </location>
</feature>
<accession>A0A0L6VHT4</accession>
<keyword evidence="6" id="KW-1133">Transmembrane helix</keyword>
<protein>
    <submittedName>
        <fullName evidence="8">Ring finger domain protein</fullName>
    </submittedName>
</protein>
<name>A0A0L6VHT4_9BASI</name>
<evidence type="ECO:0000256" key="3">
    <source>
        <dbReference type="ARBA" id="ARBA00022833"/>
    </source>
</evidence>
<keyword evidence="3" id="KW-0862">Zinc</keyword>
<keyword evidence="1" id="KW-0479">Metal-binding</keyword>
<evidence type="ECO:0000313" key="9">
    <source>
        <dbReference type="Proteomes" id="UP000037035"/>
    </source>
</evidence>
<keyword evidence="2 4" id="KW-0863">Zinc-finger</keyword>
<evidence type="ECO:0000313" key="8">
    <source>
        <dbReference type="EMBL" id="KNZ60127.1"/>
    </source>
</evidence>
<evidence type="ECO:0000256" key="1">
    <source>
        <dbReference type="ARBA" id="ARBA00022723"/>
    </source>
</evidence>
<dbReference type="InterPro" id="IPR018957">
    <property type="entry name" value="Znf_C3HC4_RING-type"/>
</dbReference>
<proteinExistence type="predicted"/>
<evidence type="ECO:0000256" key="6">
    <source>
        <dbReference type="SAM" id="Phobius"/>
    </source>
</evidence>
<keyword evidence="6" id="KW-0812">Transmembrane</keyword>
<reference evidence="8 9" key="1">
    <citation type="submission" date="2015-08" db="EMBL/GenBank/DDBJ databases">
        <title>Next Generation Sequencing and Analysis of the Genome of Puccinia sorghi L Schw, the Causal Agent of Maize Common Rust.</title>
        <authorList>
            <person name="Rochi L."/>
            <person name="Burguener G."/>
            <person name="Darino M."/>
            <person name="Turjanski A."/>
            <person name="Kreff E."/>
            <person name="Dieguez M.J."/>
            <person name="Sacco F."/>
        </authorList>
    </citation>
    <scope>NUCLEOTIDE SEQUENCE [LARGE SCALE GENOMIC DNA]</scope>
    <source>
        <strain evidence="8 9">RO10H11247</strain>
    </source>
</reference>
<evidence type="ECO:0000256" key="4">
    <source>
        <dbReference type="PROSITE-ProRule" id="PRU00175"/>
    </source>
</evidence>
<dbReference type="Gene3D" id="3.30.40.10">
    <property type="entry name" value="Zinc/RING finger domain, C3HC4 (zinc finger)"/>
    <property type="match status" value="1"/>
</dbReference>
<evidence type="ECO:0000256" key="2">
    <source>
        <dbReference type="ARBA" id="ARBA00022771"/>
    </source>
</evidence>
<keyword evidence="9" id="KW-1185">Reference proteome</keyword>
<dbReference type="AlphaFoldDB" id="A0A0L6VHT4"/>
<feature type="domain" description="RING-type" evidence="7">
    <location>
        <begin position="519"/>
        <end position="549"/>
    </location>
</feature>
<comment type="caution">
    <text evidence="8">The sequence shown here is derived from an EMBL/GenBank/DDBJ whole genome shotgun (WGS) entry which is preliminary data.</text>
</comment>
<organism evidence="8 9">
    <name type="scientific">Puccinia sorghi</name>
    <dbReference type="NCBI Taxonomy" id="27349"/>
    <lineage>
        <taxon>Eukaryota</taxon>
        <taxon>Fungi</taxon>
        <taxon>Dikarya</taxon>
        <taxon>Basidiomycota</taxon>
        <taxon>Pucciniomycotina</taxon>
        <taxon>Pucciniomycetes</taxon>
        <taxon>Pucciniales</taxon>
        <taxon>Pucciniaceae</taxon>
        <taxon>Puccinia</taxon>
    </lineage>
</organism>
<dbReference type="InterPro" id="IPR013083">
    <property type="entry name" value="Znf_RING/FYVE/PHD"/>
</dbReference>
<dbReference type="EMBL" id="LAVV01006401">
    <property type="protein sequence ID" value="KNZ60127.1"/>
    <property type="molecule type" value="Genomic_DNA"/>
</dbReference>